<sequence>MQKLLQIHFDFSGPFGEAMSSQLRELAASINQEPGFIWKIWTENQDRREAGGIYLFASEETAQAYLRMHSARLKALGVSEVSGRIFDVNVALSELNHAGFARGPEPLGAE</sequence>
<dbReference type="PANTHER" id="PTHR39169">
    <property type="match status" value="1"/>
</dbReference>
<organism evidence="1 2">
    <name type="scientific">Chromobacterium aquaticum</name>
    <dbReference type="NCBI Taxonomy" id="467180"/>
    <lineage>
        <taxon>Bacteria</taxon>
        <taxon>Pseudomonadati</taxon>
        <taxon>Pseudomonadota</taxon>
        <taxon>Betaproteobacteria</taxon>
        <taxon>Neisseriales</taxon>
        <taxon>Chromobacteriaceae</taxon>
        <taxon>Chromobacterium</taxon>
    </lineage>
</organism>
<dbReference type="PANTHER" id="PTHR39169:SF1">
    <property type="entry name" value="MONOOXYGENASE YDHR-RELATED"/>
    <property type="match status" value="1"/>
</dbReference>
<proteinExistence type="predicted"/>
<dbReference type="Gene3D" id="3.30.70.100">
    <property type="match status" value="1"/>
</dbReference>
<keyword evidence="1" id="KW-0503">Monooxygenase</keyword>
<dbReference type="GO" id="GO:0004497">
    <property type="term" value="F:monooxygenase activity"/>
    <property type="evidence" value="ECO:0007669"/>
    <property type="project" value="UniProtKB-KW"/>
</dbReference>
<dbReference type="Pfam" id="PF08803">
    <property type="entry name" value="ydhR"/>
    <property type="match status" value="1"/>
</dbReference>
<dbReference type="InterPro" id="IPR011008">
    <property type="entry name" value="Dimeric_a/b-barrel"/>
</dbReference>
<dbReference type="InterPro" id="IPR014910">
    <property type="entry name" value="YdhR"/>
</dbReference>
<evidence type="ECO:0000313" key="1">
    <source>
        <dbReference type="EMBL" id="MFC4488979.1"/>
    </source>
</evidence>
<keyword evidence="2" id="KW-1185">Reference proteome</keyword>
<keyword evidence="1" id="KW-0560">Oxidoreductase</keyword>
<gene>
    <name evidence="1" type="ORF">ACFO0R_05045</name>
</gene>
<evidence type="ECO:0000313" key="2">
    <source>
        <dbReference type="Proteomes" id="UP001595999"/>
    </source>
</evidence>
<dbReference type="RefSeq" id="WP_231463548.1">
    <property type="nucleotide sequence ID" value="NZ_JAJOHW010000102.1"/>
</dbReference>
<dbReference type="Proteomes" id="UP001595999">
    <property type="component" value="Unassembled WGS sequence"/>
</dbReference>
<comment type="caution">
    <text evidence="1">The sequence shown here is derived from an EMBL/GenBank/DDBJ whole genome shotgun (WGS) entry which is preliminary data.</text>
</comment>
<reference evidence="2" key="1">
    <citation type="journal article" date="2019" name="Int. J. Syst. Evol. Microbiol.">
        <title>The Global Catalogue of Microorganisms (GCM) 10K type strain sequencing project: providing services to taxonomists for standard genome sequencing and annotation.</title>
        <authorList>
            <consortium name="The Broad Institute Genomics Platform"/>
            <consortium name="The Broad Institute Genome Sequencing Center for Infectious Disease"/>
            <person name="Wu L."/>
            <person name="Ma J."/>
        </authorList>
    </citation>
    <scope>NUCLEOTIDE SEQUENCE [LARGE SCALE GENOMIC DNA]</scope>
    <source>
        <strain evidence="2">CGMCC 4.7608</strain>
    </source>
</reference>
<dbReference type="NCBIfam" id="NF008333">
    <property type="entry name" value="PRK11118.1"/>
    <property type="match status" value="1"/>
</dbReference>
<accession>A0ABV8ZQQ7</accession>
<protein>
    <submittedName>
        <fullName evidence="1">Monooxygenase</fullName>
    </submittedName>
</protein>
<dbReference type="EMBL" id="JBHSEK010000002">
    <property type="protein sequence ID" value="MFC4488979.1"/>
    <property type="molecule type" value="Genomic_DNA"/>
</dbReference>
<name>A0ABV8ZQQ7_9NEIS</name>
<dbReference type="SUPFAM" id="SSF54909">
    <property type="entry name" value="Dimeric alpha+beta barrel"/>
    <property type="match status" value="1"/>
</dbReference>